<dbReference type="SMART" id="SM00909">
    <property type="entry name" value="Germane"/>
    <property type="match status" value="1"/>
</dbReference>
<name>A0A5S5D2M8_9ACTN</name>
<feature type="region of interest" description="Disordered" evidence="1">
    <location>
        <begin position="161"/>
        <end position="182"/>
    </location>
</feature>
<evidence type="ECO:0000259" key="3">
    <source>
        <dbReference type="SMART" id="SM00909"/>
    </source>
</evidence>
<sequence>MRALLALLCGLVVLAGCGVEPQPVPEPLPIPAPPVPEQGLPEGETSTVVTVFFVRGAELVPVERPVERVTPAEALAVLTAGPTRSEVIAGLRTALAPQPLTVDVGLPGGITSVDVTPEFTGITGGNQLLAVAQVVWTLTGLEDTNQVRFLLNGVPVEVPTDSGLTNDPVGRDHFPSVVPVPE</sequence>
<feature type="domain" description="GerMN" evidence="3">
    <location>
        <begin position="71"/>
        <end position="160"/>
    </location>
</feature>
<evidence type="ECO:0000313" key="5">
    <source>
        <dbReference type="Proteomes" id="UP000322499"/>
    </source>
</evidence>
<gene>
    <name evidence="4" type="ORF">BD833_10115</name>
</gene>
<dbReference type="RefSeq" id="WP_166531098.1">
    <property type="nucleotide sequence ID" value="NZ_VNHW01000001.1"/>
</dbReference>
<dbReference type="Pfam" id="PF10646">
    <property type="entry name" value="Germane"/>
    <property type="match status" value="1"/>
</dbReference>
<dbReference type="EMBL" id="VNHW01000001">
    <property type="protein sequence ID" value="TYP90297.1"/>
    <property type="molecule type" value="Genomic_DNA"/>
</dbReference>
<proteinExistence type="predicted"/>
<evidence type="ECO:0000313" key="4">
    <source>
        <dbReference type="EMBL" id="TYP90297.1"/>
    </source>
</evidence>
<accession>A0A5S5D2M8</accession>
<evidence type="ECO:0000256" key="1">
    <source>
        <dbReference type="SAM" id="MobiDB-lite"/>
    </source>
</evidence>
<organism evidence="4 5">
    <name type="scientific">Blastococcus xanthinilyticus</name>
    <dbReference type="NCBI Taxonomy" id="1564164"/>
    <lineage>
        <taxon>Bacteria</taxon>
        <taxon>Bacillati</taxon>
        <taxon>Actinomycetota</taxon>
        <taxon>Actinomycetes</taxon>
        <taxon>Geodermatophilales</taxon>
        <taxon>Geodermatophilaceae</taxon>
        <taxon>Blastococcus</taxon>
    </lineage>
</organism>
<feature type="chain" id="PRO_5038774009" evidence="2">
    <location>
        <begin position="16"/>
        <end position="182"/>
    </location>
</feature>
<feature type="signal peptide" evidence="2">
    <location>
        <begin position="1"/>
        <end position="15"/>
    </location>
</feature>
<evidence type="ECO:0000256" key="2">
    <source>
        <dbReference type="SAM" id="SignalP"/>
    </source>
</evidence>
<reference evidence="4 5" key="1">
    <citation type="submission" date="2019-07" db="EMBL/GenBank/DDBJ databases">
        <title>Genomic Encyclopedia of Archaeal and Bacterial Type Strains, Phase II (KMG-II): from individual species to whole genera.</title>
        <authorList>
            <person name="Goeker M."/>
        </authorList>
    </citation>
    <scope>NUCLEOTIDE SEQUENCE [LARGE SCALE GENOMIC DNA]</scope>
    <source>
        <strain evidence="4 5">DSM 46842</strain>
    </source>
</reference>
<dbReference type="PROSITE" id="PS51257">
    <property type="entry name" value="PROKAR_LIPOPROTEIN"/>
    <property type="match status" value="1"/>
</dbReference>
<keyword evidence="2" id="KW-0732">Signal</keyword>
<keyword evidence="5" id="KW-1185">Reference proteome</keyword>
<dbReference type="AlphaFoldDB" id="A0A5S5D2M8"/>
<comment type="caution">
    <text evidence="4">The sequence shown here is derived from an EMBL/GenBank/DDBJ whole genome shotgun (WGS) entry which is preliminary data.</text>
</comment>
<dbReference type="InterPro" id="IPR019606">
    <property type="entry name" value="GerMN"/>
</dbReference>
<protein>
    <submittedName>
        <fullName evidence="4">Sporulation and spore germination protein</fullName>
    </submittedName>
</protein>
<dbReference type="Proteomes" id="UP000322499">
    <property type="component" value="Unassembled WGS sequence"/>
</dbReference>